<dbReference type="EMBL" id="OZ075138">
    <property type="protein sequence ID" value="CAL5011256.1"/>
    <property type="molecule type" value="Genomic_DNA"/>
</dbReference>
<evidence type="ECO:0000259" key="4">
    <source>
        <dbReference type="PROSITE" id="PS50144"/>
    </source>
</evidence>
<dbReference type="Proteomes" id="UP001497457">
    <property type="component" value="Chromosome 28b"/>
</dbReference>
<feature type="domain" description="BTB" evidence="3">
    <location>
        <begin position="190"/>
        <end position="257"/>
    </location>
</feature>
<dbReference type="InterPro" id="IPR045005">
    <property type="entry name" value="BPM1-6"/>
</dbReference>
<reference evidence="5 6" key="2">
    <citation type="submission" date="2024-10" db="EMBL/GenBank/DDBJ databases">
        <authorList>
            <person name="Ryan C."/>
        </authorList>
    </citation>
    <scope>NUCLEOTIDE SEQUENCE [LARGE SCALE GENOMIC DNA]</scope>
</reference>
<dbReference type="InterPro" id="IPR002083">
    <property type="entry name" value="MATH/TRAF_dom"/>
</dbReference>
<evidence type="ECO:0000256" key="2">
    <source>
        <dbReference type="ARBA" id="ARBA00010846"/>
    </source>
</evidence>
<dbReference type="Pfam" id="PF24570">
    <property type="entry name" value="BACK_BPM_SPOP"/>
    <property type="match status" value="1"/>
</dbReference>
<dbReference type="PROSITE" id="PS50097">
    <property type="entry name" value="BTB"/>
    <property type="match status" value="1"/>
</dbReference>
<dbReference type="Gene3D" id="2.60.210.10">
    <property type="entry name" value="Apoptosis, Tumor Necrosis Factor Receptor Associated Protein 2, Chain A"/>
    <property type="match status" value="1"/>
</dbReference>
<dbReference type="InterPro" id="IPR011333">
    <property type="entry name" value="SKP1/BTB/POZ_sf"/>
</dbReference>
<dbReference type="AlphaFoldDB" id="A0ABC9C396"/>
<accession>A0ABC9C396</accession>
<dbReference type="Gene3D" id="1.25.40.420">
    <property type="match status" value="1"/>
</dbReference>
<dbReference type="Pfam" id="PF22486">
    <property type="entry name" value="MATH_2"/>
    <property type="match status" value="1"/>
</dbReference>
<dbReference type="Gene3D" id="3.30.710.10">
    <property type="entry name" value="Potassium Channel Kv1.1, Chain A"/>
    <property type="match status" value="1"/>
</dbReference>
<protein>
    <submittedName>
        <fullName evidence="5">Uncharacterized protein</fullName>
    </submittedName>
</protein>
<dbReference type="SUPFAM" id="SSF49599">
    <property type="entry name" value="TRAF domain-like"/>
    <property type="match status" value="1"/>
</dbReference>
<dbReference type="SMART" id="SM00225">
    <property type="entry name" value="BTB"/>
    <property type="match status" value="1"/>
</dbReference>
<dbReference type="PANTHER" id="PTHR26379:SF474">
    <property type="entry name" value="OS08G0228200 PROTEIN"/>
    <property type="match status" value="1"/>
</dbReference>
<dbReference type="PROSITE" id="PS50144">
    <property type="entry name" value="MATH"/>
    <property type="match status" value="1"/>
</dbReference>
<dbReference type="CDD" id="cd18280">
    <property type="entry name" value="BTB_POZ_BPM_plant"/>
    <property type="match status" value="1"/>
</dbReference>
<dbReference type="InterPro" id="IPR008974">
    <property type="entry name" value="TRAF-like"/>
</dbReference>
<dbReference type="InterPro" id="IPR000210">
    <property type="entry name" value="BTB/POZ_dom"/>
</dbReference>
<proteinExistence type="inferred from homology"/>
<evidence type="ECO:0000313" key="6">
    <source>
        <dbReference type="Proteomes" id="UP001497457"/>
    </source>
</evidence>
<dbReference type="InterPro" id="IPR056423">
    <property type="entry name" value="BACK_BPM_SPOP"/>
</dbReference>
<dbReference type="CDD" id="cd00121">
    <property type="entry name" value="MATH"/>
    <property type="match status" value="1"/>
</dbReference>
<dbReference type="Pfam" id="PF00651">
    <property type="entry name" value="BTB"/>
    <property type="match status" value="1"/>
</dbReference>
<evidence type="ECO:0000259" key="3">
    <source>
        <dbReference type="PROSITE" id="PS50097"/>
    </source>
</evidence>
<reference evidence="6" key="1">
    <citation type="submission" date="2024-06" db="EMBL/GenBank/DDBJ databases">
        <authorList>
            <person name="Ryan C."/>
        </authorList>
    </citation>
    <scope>NUCLEOTIDE SEQUENCE [LARGE SCALE GENOMIC DNA]</scope>
</reference>
<dbReference type="SUPFAM" id="SSF54695">
    <property type="entry name" value="POZ domain"/>
    <property type="match status" value="1"/>
</dbReference>
<comment type="similarity">
    <text evidence="2">Belongs to the Tdpoz family.</text>
</comment>
<dbReference type="PANTHER" id="PTHR26379">
    <property type="entry name" value="BTB/POZ AND MATH DOMAIN-CONTAINING PROTEIN 1"/>
    <property type="match status" value="1"/>
</dbReference>
<feature type="domain" description="MATH" evidence="4">
    <location>
        <begin position="21"/>
        <end position="152"/>
    </location>
</feature>
<keyword evidence="6" id="KW-1185">Reference proteome</keyword>
<evidence type="ECO:0000256" key="1">
    <source>
        <dbReference type="ARBA" id="ARBA00004906"/>
    </source>
</evidence>
<organism evidence="5 6">
    <name type="scientific">Urochloa decumbens</name>
    <dbReference type="NCBI Taxonomy" id="240449"/>
    <lineage>
        <taxon>Eukaryota</taxon>
        <taxon>Viridiplantae</taxon>
        <taxon>Streptophyta</taxon>
        <taxon>Embryophyta</taxon>
        <taxon>Tracheophyta</taxon>
        <taxon>Spermatophyta</taxon>
        <taxon>Magnoliopsida</taxon>
        <taxon>Liliopsida</taxon>
        <taxon>Poales</taxon>
        <taxon>Poaceae</taxon>
        <taxon>PACMAD clade</taxon>
        <taxon>Panicoideae</taxon>
        <taxon>Panicodae</taxon>
        <taxon>Paniceae</taxon>
        <taxon>Melinidinae</taxon>
        <taxon>Urochloa</taxon>
    </lineage>
</organism>
<gene>
    <name evidence="5" type="ORF">URODEC1_LOCUS70370</name>
</gene>
<name>A0ABC9C396_9POAL</name>
<comment type="pathway">
    <text evidence="1">Protein modification; protein ubiquitination.</text>
</comment>
<evidence type="ECO:0000313" key="5">
    <source>
        <dbReference type="EMBL" id="CAL5011256.1"/>
    </source>
</evidence>
<sequence length="362" mass="40661">MANSKRPRRRTASRCVQETDRCTHVFEIPGYSLHKAGLRTGDCIQSATFAVGGHEWCILCFPNGDLGEYDEQFQDYVSVFLQILSKPAESGMRVLFDLRLVDPATGVSSSVHSDSGLFDDDGITWGNITFMKKSELEASFLRDDRVVIECDVTVIMGTPVSQAKALSVIPVPPSDVLDDLGKLLESEEGADVEFEVEGKVFHAHKIVLAMRSQVFKVELYGPMSDKRMKTITIEDMQPAVFRALLHFVYKDSLPAMDDLGEDQYEEMVKHLLVAADRYAMERMKVMCESILAERLHVESVAATLALADQYHCSKLKDACVGFMNSTDRMYDVMESEGYEHLKRACPAIFTEIWEKAAKSRKI</sequence>